<sequence>MMLGAQLGMENQQMTDIRNMYGNPPPYTMMQQYGSQSQPQQQHQQWHHHQ</sequence>
<proteinExistence type="predicted"/>
<accession>A0AAD5QVL1</accession>
<evidence type="ECO:0000313" key="2">
    <source>
        <dbReference type="EMBL" id="KAJ1363144.1"/>
    </source>
</evidence>
<dbReference type="Proteomes" id="UP001196413">
    <property type="component" value="Unassembled WGS sequence"/>
</dbReference>
<feature type="region of interest" description="Disordered" evidence="1">
    <location>
        <begin position="17"/>
        <end position="50"/>
    </location>
</feature>
<keyword evidence="3" id="KW-1185">Reference proteome</keyword>
<name>A0AAD5QVL1_PARTN</name>
<evidence type="ECO:0000256" key="1">
    <source>
        <dbReference type="SAM" id="MobiDB-lite"/>
    </source>
</evidence>
<organism evidence="2 3">
    <name type="scientific">Parelaphostrongylus tenuis</name>
    <name type="common">Meningeal worm</name>
    <dbReference type="NCBI Taxonomy" id="148309"/>
    <lineage>
        <taxon>Eukaryota</taxon>
        <taxon>Metazoa</taxon>
        <taxon>Ecdysozoa</taxon>
        <taxon>Nematoda</taxon>
        <taxon>Chromadorea</taxon>
        <taxon>Rhabditida</taxon>
        <taxon>Rhabditina</taxon>
        <taxon>Rhabditomorpha</taxon>
        <taxon>Strongyloidea</taxon>
        <taxon>Metastrongylidae</taxon>
        <taxon>Parelaphostrongylus</taxon>
    </lineage>
</organism>
<dbReference type="AlphaFoldDB" id="A0AAD5QVL1"/>
<gene>
    <name evidence="2" type="ORF">KIN20_022934</name>
</gene>
<feature type="compositionally biased region" description="Low complexity" evidence="1">
    <location>
        <begin position="31"/>
        <end position="44"/>
    </location>
</feature>
<evidence type="ECO:0000313" key="3">
    <source>
        <dbReference type="Proteomes" id="UP001196413"/>
    </source>
</evidence>
<protein>
    <submittedName>
        <fullName evidence="2">Uncharacterized protein</fullName>
    </submittedName>
</protein>
<reference evidence="2" key="1">
    <citation type="submission" date="2021-06" db="EMBL/GenBank/DDBJ databases">
        <title>Parelaphostrongylus tenuis whole genome reference sequence.</title>
        <authorList>
            <person name="Garwood T.J."/>
            <person name="Larsen P.A."/>
            <person name="Fountain-Jones N.M."/>
            <person name="Garbe J.R."/>
            <person name="Macchietto M.G."/>
            <person name="Kania S.A."/>
            <person name="Gerhold R.W."/>
            <person name="Richards J.E."/>
            <person name="Wolf T.M."/>
        </authorList>
    </citation>
    <scope>NUCLEOTIDE SEQUENCE</scope>
    <source>
        <strain evidence="2">MNPRO001-30</strain>
        <tissue evidence="2">Meninges</tissue>
    </source>
</reference>
<comment type="caution">
    <text evidence="2">The sequence shown here is derived from an EMBL/GenBank/DDBJ whole genome shotgun (WGS) entry which is preliminary data.</text>
</comment>
<dbReference type="EMBL" id="JAHQIW010004625">
    <property type="protein sequence ID" value="KAJ1363144.1"/>
    <property type="molecule type" value="Genomic_DNA"/>
</dbReference>